<accession>A0ACB0L3Y0</accession>
<gene>
    <name evidence="1" type="ORF">MILVUS5_LOCUS27721</name>
</gene>
<sequence>MITYNIKITLFVPCNEIEDDVPSEALTEKEETITKVVSHPELIKDLDAQNGAMYLDKGSTSGVSSSNTANYLPKVKVEGDETMVNDVAEIKFDDHENQLGDRDVETLRKSRRLSKPSMKALEAVVDKYEEETRSKSRRGVETPRKSRRPAKPSMKTLEDVVDKYEKETSRKRRQDVETLRKSRRLPKPSMKALEAVVDKYEEEASCKRRRV</sequence>
<dbReference type="Proteomes" id="UP001177021">
    <property type="component" value="Unassembled WGS sequence"/>
</dbReference>
<proteinExistence type="predicted"/>
<organism evidence="1 2">
    <name type="scientific">Trifolium pratense</name>
    <name type="common">Red clover</name>
    <dbReference type="NCBI Taxonomy" id="57577"/>
    <lineage>
        <taxon>Eukaryota</taxon>
        <taxon>Viridiplantae</taxon>
        <taxon>Streptophyta</taxon>
        <taxon>Embryophyta</taxon>
        <taxon>Tracheophyta</taxon>
        <taxon>Spermatophyta</taxon>
        <taxon>Magnoliopsida</taxon>
        <taxon>eudicotyledons</taxon>
        <taxon>Gunneridae</taxon>
        <taxon>Pentapetalae</taxon>
        <taxon>rosids</taxon>
        <taxon>fabids</taxon>
        <taxon>Fabales</taxon>
        <taxon>Fabaceae</taxon>
        <taxon>Papilionoideae</taxon>
        <taxon>50 kb inversion clade</taxon>
        <taxon>NPAAA clade</taxon>
        <taxon>Hologalegina</taxon>
        <taxon>IRL clade</taxon>
        <taxon>Trifolieae</taxon>
        <taxon>Trifolium</taxon>
    </lineage>
</organism>
<keyword evidence="2" id="KW-1185">Reference proteome</keyword>
<reference evidence="1" key="1">
    <citation type="submission" date="2023-10" db="EMBL/GenBank/DDBJ databases">
        <authorList>
            <person name="Rodriguez Cubillos JULIANA M."/>
            <person name="De Vega J."/>
        </authorList>
    </citation>
    <scope>NUCLEOTIDE SEQUENCE</scope>
</reference>
<comment type="caution">
    <text evidence="1">The sequence shown here is derived from an EMBL/GenBank/DDBJ whole genome shotgun (WGS) entry which is preliminary data.</text>
</comment>
<dbReference type="EMBL" id="CASHSV030000409">
    <property type="protein sequence ID" value="CAJ2662102.1"/>
    <property type="molecule type" value="Genomic_DNA"/>
</dbReference>
<name>A0ACB0L3Y0_TRIPR</name>
<protein>
    <submittedName>
        <fullName evidence="1">Uncharacterized protein</fullName>
    </submittedName>
</protein>
<evidence type="ECO:0000313" key="2">
    <source>
        <dbReference type="Proteomes" id="UP001177021"/>
    </source>
</evidence>
<evidence type="ECO:0000313" key="1">
    <source>
        <dbReference type="EMBL" id="CAJ2662102.1"/>
    </source>
</evidence>